<feature type="non-terminal residue" evidence="2">
    <location>
        <position position="233"/>
    </location>
</feature>
<keyword evidence="1" id="KW-0472">Membrane</keyword>
<dbReference type="SUPFAM" id="SSF48452">
    <property type="entry name" value="TPR-like"/>
    <property type="match status" value="1"/>
</dbReference>
<dbReference type="EMBL" id="UINC01174829">
    <property type="protein sequence ID" value="SVD81153.1"/>
    <property type="molecule type" value="Genomic_DNA"/>
</dbReference>
<dbReference type="InterPro" id="IPR011990">
    <property type="entry name" value="TPR-like_helical_dom_sf"/>
</dbReference>
<name>A0A382YCZ9_9ZZZZ</name>
<sequence>MKTSFLNFSAWRNLIICIFVISCSCVYFNTFYNAKKYFKDAEKIRLENENRSLPVNAQTAYTKVIEKCDLVLEKYPDSDYVNAALLLSSQAHYHKEEYGSSELKLKQLQKSGDSDFIQQAKFWIALIKWKKGKIQTGIDKLNELLKEELYTITPTVIHLYLADIHIELKDIETALVHLETAAKKTVERKEKGRIYQRLSELAFKRKEYDRALNAYKQVIKNSVVKKLKQDAHL</sequence>
<evidence type="ECO:0000313" key="2">
    <source>
        <dbReference type="EMBL" id="SVD81153.1"/>
    </source>
</evidence>
<dbReference type="AlphaFoldDB" id="A0A382YCZ9"/>
<keyword evidence="1" id="KW-0812">Transmembrane</keyword>
<proteinExistence type="predicted"/>
<reference evidence="2" key="1">
    <citation type="submission" date="2018-05" db="EMBL/GenBank/DDBJ databases">
        <authorList>
            <person name="Lanie J.A."/>
            <person name="Ng W.-L."/>
            <person name="Kazmierczak K.M."/>
            <person name="Andrzejewski T.M."/>
            <person name="Davidsen T.M."/>
            <person name="Wayne K.J."/>
            <person name="Tettelin H."/>
            <person name="Glass J.I."/>
            <person name="Rusch D."/>
            <person name="Podicherti R."/>
            <person name="Tsui H.-C.T."/>
            <person name="Winkler M.E."/>
        </authorList>
    </citation>
    <scope>NUCLEOTIDE SEQUENCE</scope>
</reference>
<protein>
    <recommendedName>
        <fullName evidence="3">Tetratricopeptide repeat-like domain-containing protein</fullName>
    </recommendedName>
</protein>
<dbReference type="PROSITE" id="PS51257">
    <property type="entry name" value="PROKAR_LIPOPROTEIN"/>
    <property type="match status" value="1"/>
</dbReference>
<dbReference type="Gene3D" id="1.25.40.10">
    <property type="entry name" value="Tetratricopeptide repeat domain"/>
    <property type="match status" value="2"/>
</dbReference>
<accession>A0A382YCZ9</accession>
<keyword evidence="1" id="KW-1133">Transmembrane helix</keyword>
<evidence type="ECO:0008006" key="3">
    <source>
        <dbReference type="Google" id="ProtNLM"/>
    </source>
</evidence>
<organism evidence="2">
    <name type="scientific">marine metagenome</name>
    <dbReference type="NCBI Taxonomy" id="408172"/>
    <lineage>
        <taxon>unclassified sequences</taxon>
        <taxon>metagenomes</taxon>
        <taxon>ecological metagenomes</taxon>
    </lineage>
</organism>
<gene>
    <name evidence="2" type="ORF">METZ01_LOCUS434007</name>
</gene>
<evidence type="ECO:0000256" key="1">
    <source>
        <dbReference type="SAM" id="Phobius"/>
    </source>
</evidence>
<feature type="transmembrane region" description="Helical" evidence="1">
    <location>
        <begin position="12"/>
        <end position="32"/>
    </location>
</feature>